<reference evidence="2" key="1">
    <citation type="submission" date="2023-04" db="EMBL/GenBank/DDBJ databases">
        <title>Black Yeasts Isolated from many extreme environments.</title>
        <authorList>
            <person name="Coleine C."/>
            <person name="Stajich J.E."/>
            <person name="Selbmann L."/>
        </authorList>
    </citation>
    <scope>NUCLEOTIDE SEQUENCE</scope>
    <source>
        <strain evidence="2">CCFEE 5312</strain>
    </source>
</reference>
<protein>
    <submittedName>
        <fullName evidence="2">Uncharacterized protein</fullName>
    </submittedName>
</protein>
<dbReference type="Proteomes" id="UP001271007">
    <property type="component" value="Unassembled WGS sequence"/>
</dbReference>
<accession>A0AAJ0DHP3</accession>
<dbReference type="EMBL" id="JAWDJX010000035">
    <property type="protein sequence ID" value="KAK3050069.1"/>
    <property type="molecule type" value="Genomic_DNA"/>
</dbReference>
<comment type="caution">
    <text evidence="2">The sequence shown here is derived from an EMBL/GenBank/DDBJ whole genome shotgun (WGS) entry which is preliminary data.</text>
</comment>
<evidence type="ECO:0000256" key="1">
    <source>
        <dbReference type="SAM" id="MobiDB-lite"/>
    </source>
</evidence>
<feature type="compositionally biased region" description="Low complexity" evidence="1">
    <location>
        <begin position="152"/>
        <end position="166"/>
    </location>
</feature>
<name>A0AAJ0DHP3_9PEZI</name>
<feature type="region of interest" description="Disordered" evidence="1">
    <location>
        <begin position="144"/>
        <end position="168"/>
    </location>
</feature>
<feature type="region of interest" description="Disordered" evidence="1">
    <location>
        <begin position="16"/>
        <end position="40"/>
    </location>
</feature>
<sequence>MINKAWALKDSAQQMNNIPSNNHLRGIGGEEPPIPRPFDSHRPPTLNPECRGHGGLDVACNCGAGNGEYGGINGSQILSTASALALSDADADADSEMNESINGQEGIEDLAMSERGAEARRATFTYAACSYDCICANCSHNDGDPQPPPEDAWSIAASAASSRPSSPHGSMIVEVGSMASSSHTILRSPTPPHVADLFTFMLGGADLTFVHTIPNSLVHSPLWLTPTVELVHHYPHQVNWDDGGEDTEGGHWFSDHIGGHSMSFFHESWH</sequence>
<evidence type="ECO:0000313" key="3">
    <source>
        <dbReference type="Proteomes" id="UP001271007"/>
    </source>
</evidence>
<evidence type="ECO:0000313" key="2">
    <source>
        <dbReference type="EMBL" id="KAK3050069.1"/>
    </source>
</evidence>
<keyword evidence="3" id="KW-1185">Reference proteome</keyword>
<proteinExistence type="predicted"/>
<dbReference type="AlphaFoldDB" id="A0AAJ0DHP3"/>
<organism evidence="2 3">
    <name type="scientific">Extremus antarcticus</name>
    <dbReference type="NCBI Taxonomy" id="702011"/>
    <lineage>
        <taxon>Eukaryota</taxon>
        <taxon>Fungi</taxon>
        <taxon>Dikarya</taxon>
        <taxon>Ascomycota</taxon>
        <taxon>Pezizomycotina</taxon>
        <taxon>Dothideomycetes</taxon>
        <taxon>Dothideomycetidae</taxon>
        <taxon>Mycosphaerellales</taxon>
        <taxon>Extremaceae</taxon>
        <taxon>Extremus</taxon>
    </lineage>
</organism>
<gene>
    <name evidence="2" type="ORF">LTR09_008724</name>
</gene>